<accession>A0A1I7X1D5</accession>
<proteinExistence type="predicted"/>
<dbReference type="Gene3D" id="3.40.50.10330">
    <property type="entry name" value="Probable inorganic polyphosphate/atp-NAD kinase, domain 1"/>
    <property type="match status" value="1"/>
</dbReference>
<dbReference type="WBParaSite" id="Hba_11376">
    <property type="protein sequence ID" value="Hba_11376"/>
    <property type="gene ID" value="Hba_11376"/>
</dbReference>
<name>A0A1I7X1D5_HETBA</name>
<organism evidence="1 2">
    <name type="scientific">Heterorhabditis bacteriophora</name>
    <name type="common">Entomopathogenic nematode worm</name>
    <dbReference type="NCBI Taxonomy" id="37862"/>
    <lineage>
        <taxon>Eukaryota</taxon>
        <taxon>Metazoa</taxon>
        <taxon>Ecdysozoa</taxon>
        <taxon>Nematoda</taxon>
        <taxon>Chromadorea</taxon>
        <taxon>Rhabditida</taxon>
        <taxon>Rhabditina</taxon>
        <taxon>Rhabditomorpha</taxon>
        <taxon>Strongyloidea</taxon>
        <taxon>Heterorhabditidae</taxon>
        <taxon>Heterorhabditis</taxon>
    </lineage>
</organism>
<dbReference type="AlphaFoldDB" id="A0A1I7X1D5"/>
<keyword evidence="1" id="KW-1185">Reference proteome</keyword>
<evidence type="ECO:0000313" key="1">
    <source>
        <dbReference type="Proteomes" id="UP000095283"/>
    </source>
</evidence>
<protein>
    <submittedName>
        <fullName evidence="2">DAGKc domain-containing protein</fullName>
    </submittedName>
</protein>
<evidence type="ECO:0000313" key="2">
    <source>
        <dbReference type="WBParaSite" id="Hba_11376"/>
    </source>
</evidence>
<dbReference type="InterPro" id="IPR017438">
    <property type="entry name" value="ATP-NAD_kinase_N"/>
</dbReference>
<reference evidence="2" key="1">
    <citation type="submission" date="2016-11" db="UniProtKB">
        <authorList>
            <consortium name="WormBaseParasite"/>
        </authorList>
    </citation>
    <scope>IDENTIFICATION</scope>
</reference>
<dbReference type="Proteomes" id="UP000095283">
    <property type="component" value="Unplaced"/>
</dbReference>
<sequence>MNEEKTNQFRHKNYQCNIQLALELIPDKAMNHDQVLCGLLLRKDRERSLKIPICHIPGGTSNALAASICFACKLCSNTTAVESILVHNILNTMILFSIFYFGNKWKHNLAILLGDKTLYY</sequence>